<dbReference type="Pfam" id="PF08204">
    <property type="entry name" value="V-set_CD47"/>
    <property type="match status" value="1"/>
</dbReference>
<evidence type="ECO:0000256" key="15">
    <source>
        <dbReference type="SAM" id="Phobius"/>
    </source>
</evidence>
<dbReference type="GO" id="GO:0050729">
    <property type="term" value="P:positive regulation of inflammatory response"/>
    <property type="evidence" value="ECO:0007669"/>
    <property type="project" value="InterPro"/>
</dbReference>
<evidence type="ECO:0000256" key="10">
    <source>
        <dbReference type="ARBA" id="ARBA00023157"/>
    </source>
</evidence>
<evidence type="ECO:0000313" key="17">
    <source>
        <dbReference type="EMBL" id="NXQ96435.1"/>
    </source>
</evidence>
<dbReference type="GO" id="GO:0050766">
    <property type="term" value="P:positive regulation of phagocytosis"/>
    <property type="evidence" value="ECO:0007669"/>
    <property type="project" value="InterPro"/>
</dbReference>
<keyword evidence="13" id="KW-0393">Immunoglobulin domain</keyword>
<dbReference type="GO" id="GO:0070053">
    <property type="term" value="F:thrombospondin receptor activity"/>
    <property type="evidence" value="ECO:0007669"/>
    <property type="project" value="InterPro"/>
</dbReference>
<comment type="caution">
    <text evidence="17">The sequence shown here is derived from an EMBL/GenBank/DDBJ whole genome shotgun (WGS) entry which is preliminary data.</text>
</comment>
<dbReference type="InterPro" id="IPR013270">
    <property type="entry name" value="CD47_Vset"/>
</dbReference>
<feature type="transmembrane region" description="Helical" evidence="15">
    <location>
        <begin position="220"/>
        <end position="241"/>
    </location>
</feature>
<reference evidence="17 18" key="1">
    <citation type="submission" date="2019-09" db="EMBL/GenBank/DDBJ databases">
        <title>Bird 10,000 Genomes (B10K) Project - Family phase.</title>
        <authorList>
            <person name="Zhang G."/>
        </authorList>
    </citation>
    <scope>NUCLEOTIDE SEQUENCE [LARGE SCALE GENOMIC DNA]</scope>
    <source>
        <strain evidence="17">B10K-DU-011-38</strain>
        <tissue evidence="17">Muscle</tissue>
    </source>
</reference>
<feature type="transmembrane region" description="Helical" evidence="15">
    <location>
        <begin position="120"/>
        <end position="147"/>
    </location>
</feature>
<feature type="transmembrane region" description="Helical" evidence="15">
    <location>
        <begin position="159"/>
        <end position="180"/>
    </location>
</feature>
<proteinExistence type="predicted"/>
<keyword evidence="8 15" id="KW-1133">Transmembrane helix</keyword>
<dbReference type="PANTHER" id="PTHR10613">
    <property type="entry name" value="LEUKOCYTE SURFACE ANTIGEN CD47"/>
    <property type="match status" value="1"/>
</dbReference>
<dbReference type="GO" id="GO:0022409">
    <property type="term" value="P:positive regulation of cell-cell adhesion"/>
    <property type="evidence" value="ECO:0007669"/>
    <property type="project" value="InterPro"/>
</dbReference>
<dbReference type="InterPro" id="IPR013147">
    <property type="entry name" value="CD47-like_TM"/>
</dbReference>
<evidence type="ECO:0000256" key="4">
    <source>
        <dbReference type="ARBA" id="ARBA00022553"/>
    </source>
</evidence>
<keyword evidence="12" id="KW-0873">Pyrrolidone carboxylic acid</keyword>
<dbReference type="PROSITE" id="PS50835">
    <property type="entry name" value="IG_LIKE"/>
    <property type="match status" value="1"/>
</dbReference>
<evidence type="ECO:0000256" key="8">
    <source>
        <dbReference type="ARBA" id="ARBA00022989"/>
    </source>
</evidence>
<evidence type="ECO:0000256" key="7">
    <source>
        <dbReference type="ARBA" id="ARBA00022889"/>
    </source>
</evidence>
<feature type="non-terminal residue" evidence="17">
    <location>
        <position position="275"/>
    </location>
</feature>
<evidence type="ECO:0000256" key="5">
    <source>
        <dbReference type="ARBA" id="ARBA00022692"/>
    </source>
</evidence>
<dbReference type="Proteomes" id="UP000539599">
    <property type="component" value="Unassembled WGS sequence"/>
</dbReference>
<name>A0A7L2HDS7_SAGSE</name>
<feature type="transmembrane region" description="Helical" evidence="15">
    <location>
        <begin position="192"/>
        <end position="214"/>
    </location>
</feature>
<keyword evidence="10" id="KW-1015">Disulfide bond</keyword>
<feature type="domain" description="Ig-like" evidence="16">
    <location>
        <begin position="19"/>
        <end position="114"/>
    </location>
</feature>
<evidence type="ECO:0000256" key="1">
    <source>
        <dbReference type="ARBA" id="ARBA00004651"/>
    </source>
</evidence>
<evidence type="ECO:0000256" key="13">
    <source>
        <dbReference type="ARBA" id="ARBA00023319"/>
    </source>
</evidence>
<keyword evidence="5 15" id="KW-0812">Transmembrane</keyword>
<dbReference type="GO" id="GO:0007155">
    <property type="term" value="P:cell adhesion"/>
    <property type="evidence" value="ECO:0007669"/>
    <property type="project" value="UniProtKB-KW"/>
</dbReference>
<evidence type="ECO:0000256" key="9">
    <source>
        <dbReference type="ARBA" id="ARBA00023136"/>
    </source>
</evidence>
<dbReference type="GO" id="GO:0005886">
    <property type="term" value="C:plasma membrane"/>
    <property type="evidence" value="ECO:0007669"/>
    <property type="project" value="UniProtKB-SubCell"/>
</dbReference>
<sequence length="275" mass="29635">GSAQLTFSVTDVVEKTDCNKTVVLPCYVTNLKENNANVMFVTWKKQGKIIFSFDGARQEFFRDPAVSSANLVSRADLPKGIASLMLNSAEADVGNYSCEVTESNREGETRVELRKQSGSWFLLVERAIIIALLFLVIILCSAQFSVIALKYDIVPQKKMGILVSGFIFTAAAVVGTVLFVQDGYTAQNQAGLGLIVVPAVILVPLQYFMFGVVFDSLPQATFALMGLQILGYVIAVVGFALCVSACPPLHGSVVIAGLAIMAIANLLSLVYVFIM</sequence>
<dbReference type="CDD" id="cd16090">
    <property type="entry name" value="IgV_CD47"/>
    <property type="match status" value="1"/>
</dbReference>
<evidence type="ECO:0000256" key="12">
    <source>
        <dbReference type="ARBA" id="ARBA00023283"/>
    </source>
</evidence>
<keyword evidence="3" id="KW-1003">Cell membrane</keyword>
<protein>
    <recommendedName>
        <fullName evidence="2">Leukocyte surface antigen CD47</fullName>
    </recommendedName>
    <alternativeName>
        <fullName evidence="14">Integrin-associated protein</fullName>
    </alternativeName>
</protein>
<dbReference type="AlphaFoldDB" id="A0A7L2HDS7"/>
<dbReference type="Pfam" id="PF04549">
    <property type="entry name" value="CD47"/>
    <property type="match status" value="1"/>
</dbReference>
<dbReference type="SUPFAM" id="SSF48726">
    <property type="entry name" value="Immunoglobulin"/>
    <property type="match status" value="1"/>
</dbReference>
<keyword evidence="4" id="KW-0597">Phosphoprotein</keyword>
<evidence type="ECO:0000313" key="18">
    <source>
        <dbReference type="Proteomes" id="UP000539599"/>
    </source>
</evidence>
<dbReference type="EMBL" id="VWYJ01010029">
    <property type="protein sequence ID" value="NXQ96435.1"/>
    <property type="molecule type" value="Genomic_DNA"/>
</dbReference>
<dbReference type="InterPro" id="IPR007110">
    <property type="entry name" value="Ig-like_dom"/>
</dbReference>
<evidence type="ECO:0000256" key="11">
    <source>
        <dbReference type="ARBA" id="ARBA00023180"/>
    </source>
</evidence>
<dbReference type="PANTHER" id="PTHR10613:SF0">
    <property type="entry name" value="LEUKOCYTE SURFACE ANTIGEN CD47"/>
    <property type="match status" value="1"/>
</dbReference>
<evidence type="ECO:0000256" key="2">
    <source>
        <dbReference type="ARBA" id="ARBA00015454"/>
    </source>
</evidence>
<keyword evidence="11" id="KW-0325">Glycoprotein</keyword>
<dbReference type="Gene3D" id="2.60.40.10">
    <property type="entry name" value="Immunoglobulins"/>
    <property type="match status" value="1"/>
</dbReference>
<gene>
    <name evidence="17" type="primary">Cd47</name>
    <name evidence="17" type="ORF">SAGSER_R10068</name>
</gene>
<organism evidence="17 18">
    <name type="scientific">Sagittarius serpentarius</name>
    <name type="common">Secretary bird</name>
    <dbReference type="NCBI Taxonomy" id="56258"/>
    <lineage>
        <taxon>Eukaryota</taxon>
        <taxon>Metazoa</taxon>
        <taxon>Chordata</taxon>
        <taxon>Craniata</taxon>
        <taxon>Vertebrata</taxon>
        <taxon>Euteleostomi</taxon>
        <taxon>Archelosauria</taxon>
        <taxon>Archosauria</taxon>
        <taxon>Dinosauria</taxon>
        <taxon>Saurischia</taxon>
        <taxon>Theropoda</taxon>
        <taxon>Coelurosauria</taxon>
        <taxon>Aves</taxon>
        <taxon>Neognathae</taxon>
        <taxon>Neoaves</taxon>
        <taxon>Telluraves</taxon>
        <taxon>Accipitrimorphae</taxon>
        <taxon>Accipitriformes</taxon>
        <taxon>Sagittariidae</taxon>
        <taxon>Sagittarius</taxon>
    </lineage>
</organism>
<keyword evidence="9 15" id="KW-0472">Membrane</keyword>
<dbReference type="InterPro" id="IPR013783">
    <property type="entry name" value="Ig-like_fold"/>
</dbReference>
<accession>A0A7L2HDS7</accession>
<evidence type="ECO:0000259" key="16">
    <source>
        <dbReference type="PROSITE" id="PS50835"/>
    </source>
</evidence>
<evidence type="ECO:0000256" key="14">
    <source>
        <dbReference type="ARBA" id="ARBA00033289"/>
    </source>
</evidence>
<evidence type="ECO:0000256" key="3">
    <source>
        <dbReference type="ARBA" id="ARBA00022475"/>
    </source>
</evidence>
<dbReference type="InterPro" id="IPR036179">
    <property type="entry name" value="Ig-like_dom_sf"/>
</dbReference>
<dbReference type="GO" id="GO:0070062">
    <property type="term" value="C:extracellular exosome"/>
    <property type="evidence" value="ECO:0007669"/>
    <property type="project" value="TreeGrafter"/>
</dbReference>
<feature type="non-terminal residue" evidence="17">
    <location>
        <position position="1"/>
    </location>
</feature>
<comment type="subcellular location">
    <subcellularLocation>
        <location evidence="1">Cell membrane</location>
        <topology evidence="1">Multi-pass membrane protein</topology>
    </subcellularLocation>
</comment>
<keyword evidence="7" id="KW-0130">Cell adhesion</keyword>
<keyword evidence="18" id="KW-1185">Reference proteome</keyword>
<dbReference type="InterPro" id="IPR006704">
    <property type="entry name" value="CD47"/>
</dbReference>
<evidence type="ECO:0000256" key="6">
    <source>
        <dbReference type="ARBA" id="ARBA00022729"/>
    </source>
</evidence>
<feature type="transmembrane region" description="Helical" evidence="15">
    <location>
        <begin position="253"/>
        <end position="274"/>
    </location>
</feature>
<keyword evidence="6" id="KW-0732">Signal</keyword>
<dbReference type="InterPro" id="IPR037805">
    <property type="entry name" value="IgV_CD47"/>
</dbReference>